<accession>B3PE84</accession>
<protein>
    <submittedName>
        <fullName evidence="1">Uncharacterized protein</fullName>
    </submittedName>
</protein>
<proteinExistence type="predicted"/>
<gene>
    <name evidence="1" type="ordered locus">CJA_1594</name>
</gene>
<keyword evidence="2" id="KW-1185">Reference proteome</keyword>
<organism evidence="1 2">
    <name type="scientific">Cellvibrio japonicus (strain Ueda107)</name>
    <name type="common">Pseudomonas fluorescens subsp. cellulosa</name>
    <dbReference type="NCBI Taxonomy" id="498211"/>
    <lineage>
        <taxon>Bacteria</taxon>
        <taxon>Pseudomonadati</taxon>
        <taxon>Pseudomonadota</taxon>
        <taxon>Gammaproteobacteria</taxon>
        <taxon>Cellvibrionales</taxon>
        <taxon>Cellvibrionaceae</taxon>
        <taxon>Cellvibrio</taxon>
    </lineage>
</organism>
<dbReference type="Proteomes" id="UP000001036">
    <property type="component" value="Chromosome"/>
</dbReference>
<evidence type="ECO:0000313" key="1">
    <source>
        <dbReference type="EMBL" id="ACE83257.1"/>
    </source>
</evidence>
<evidence type="ECO:0000313" key="2">
    <source>
        <dbReference type="Proteomes" id="UP000001036"/>
    </source>
</evidence>
<dbReference type="HOGENOM" id="CLU_3115944_0_0_6"/>
<reference evidence="1 2" key="1">
    <citation type="journal article" date="2008" name="J. Bacteriol.">
        <title>Insights into plant cell wall degradation from the genome sequence of the soil bacterium Cellvibrio japonicus.</title>
        <authorList>
            <person name="Deboy R.T."/>
            <person name="Mongodin E.F."/>
            <person name="Fouts D.E."/>
            <person name="Tailford L.E."/>
            <person name="Khouri H."/>
            <person name="Emerson J.B."/>
            <person name="Mohamoud Y."/>
            <person name="Watkins K."/>
            <person name="Henrissat B."/>
            <person name="Gilbert H.J."/>
            <person name="Nelson K.E."/>
        </authorList>
    </citation>
    <scope>NUCLEOTIDE SEQUENCE [LARGE SCALE GENOMIC DNA]</scope>
    <source>
        <strain evidence="1 2">Ueda107</strain>
    </source>
</reference>
<dbReference type="KEGG" id="cja:CJA_1594"/>
<name>B3PE84_CELJU</name>
<dbReference type="EMBL" id="CP000934">
    <property type="protein sequence ID" value="ACE83257.1"/>
    <property type="molecule type" value="Genomic_DNA"/>
</dbReference>
<sequence length="50" mass="5603">MPLDRLSRLAKSLLLNAKLWDASKPVAKRVKENRLSMFNAPVDHVAGTSR</sequence>
<dbReference type="AlphaFoldDB" id="B3PE84"/>